<accession>A0A7J7IC23</accession>
<dbReference type="PROSITE" id="PS50294">
    <property type="entry name" value="WD_REPEATS_REGION"/>
    <property type="match status" value="2"/>
</dbReference>
<evidence type="ECO:0000313" key="5">
    <source>
        <dbReference type="EMBL" id="KAF6000653.1"/>
    </source>
</evidence>
<dbReference type="PANTHER" id="PTHR19923">
    <property type="entry name" value="WD40 REPEAT PROTEINPRL1/PRL2-RELATED"/>
    <property type="match status" value="1"/>
</dbReference>
<comment type="caution">
    <text evidence="5">The sequence shown here is derived from an EMBL/GenBank/DDBJ whole genome shotgun (WGS) entry which is preliminary data.</text>
</comment>
<dbReference type="PRINTS" id="PR00320">
    <property type="entry name" value="GPROTEINBRPT"/>
</dbReference>
<feature type="repeat" description="WD" evidence="4">
    <location>
        <begin position="6"/>
        <end position="47"/>
    </location>
</feature>
<gene>
    <name evidence="5" type="ORF">F1559_000632</name>
</gene>
<feature type="repeat" description="WD" evidence="4">
    <location>
        <begin position="159"/>
        <end position="187"/>
    </location>
</feature>
<evidence type="ECO:0000256" key="2">
    <source>
        <dbReference type="ARBA" id="ARBA00022737"/>
    </source>
</evidence>
<reference evidence="5 6" key="1">
    <citation type="journal article" date="2020" name="J. Phycol.">
        <title>Comparative genome analysis reveals Cyanidiococcus gen. nov., a new extremophilic red algal genus sister to Cyanidioschyzon (Cyanidioschyzonaceae, Rhodophyta).</title>
        <authorList>
            <person name="Liu S.-L."/>
            <person name="Chiang Y.-R."/>
            <person name="Yoon H.S."/>
            <person name="Fu H.-Y."/>
        </authorList>
    </citation>
    <scope>NUCLEOTIDE SEQUENCE [LARGE SCALE GENOMIC DNA]</scope>
    <source>
        <strain evidence="5 6">THAL066</strain>
    </source>
</reference>
<evidence type="ECO:0000256" key="4">
    <source>
        <dbReference type="PROSITE-ProRule" id="PRU00221"/>
    </source>
</evidence>
<name>A0A7J7IC23_9RHOD</name>
<dbReference type="EMBL" id="VWRR01000018">
    <property type="protein sequence ID" value="KAF6000653.1"/>
    <property type="molecule type" value="Genomic_DNA"/>
</dbReference>
<dbReference type="SMART" id="SM00320">
    <property type="entry name" value="WD40"/>
    <property type="match status" value="4"/>
</dbReference>
<evidence type="ECO:0000256" key="3">
    <source>
        <dbReference type="ARBA" id="ARBA00025726"/>
    </source>
</evidence>
<dbReference type="GO" id="GO:0071011">
    <property type="term" value="C:precatalytic spliceosome"/>
    <property type="evidence" value="ECO:0007669"/>
    <property type="project" value="TreeGrafter"/>
</dbReference>
<evidence type="ECO:0000313" key="6">
    <source>
        <dbReference type="Proteomes" id="UP000530660"/>
    </source>
</evidence>
<dbReference type="Proteomes" id="UP000530660">
    <property type="component" value="Unassembled WGS sequence"/>
</dbReference>
<dbReference type="InterPro" id="IPR036322">
    <property type="entry name" value="WD40_repeat_dom_sf"/>
</dbReference>
<dbReference type="InterPro" id="IPR001680">
    <property type="entry name" value="WD40_rpt"/>
</dbReference>
<dbReference type="InterPro" id="IPR019775">
    <property type="entry name" value="WD40_repeat_CS"/>
</dbReference>
<comment type="similarity">
    <text evidence="3">Belongs to the WD repeat PRL1/PRL2 family.</text>
</comment>
<keyword evidence="6" id="KW-1185">Reference proteome</keyword>
<dbReference type="Pfam" id="PF00400">
    <property type="entry name" value="WD40"/>
    <property type="match status" value="3"/>
</dbReference>
<dbReference type="SUPFAM" id="SSF50978">
    <property type="entry name" value="WD40 repeat-like"/>
    <property type="match status" value="1"/>
</dbReference>
<dbReference type="PANTHER" id="PTHR19923:SF0">
    <property type="entry name" value="PLEIOTROPIC REGULATOR 1"/>
    <property type="match status" value="1"/>
</dbReference>
<sequence>MCVHELTGHQNRVRALVCRATEPQLLSASEDCTVRVWDLAQGTAQSVCTRHTDAVVGLSIRWIEAASAADELEQLVSLSADGVRIWNMPGMELVEEIDGTSSTLSAVAVSEDGHIVTSDLDGNIHWWDAVRHNWHTRVVASFDADARTPSSMAPIPPIVLSAVFDRSATRLLTGCSDHSIRMWRAKD</sequence>
<organism evidence="5 6">
    <name type="scientific">Cyanidiococcus yangmingshanensis</name>
    <dbReference type="NCBI Taxonomy" id="2690220"/>
    <lineage>
        <taxon>Eukaryota</taxon>
        <taxon>Rhodophyta</taxon>
        <taxon>Bangiophyceae</taxon>
        <taxon>Cyanidiales</taxon>
        <taxon>Cyanidiaceae</taxon>
        <taxon>Cyanidiococcus</taxon>
    </lineage>
</organism>
<dbReference type="InterPro" id="IPR015943">
    <property type="entry name" value="WD40/YVTN_repeat-like_dom_sf"/>
</dbReference>
<dbReference type="AlphaFoldDB" id="A0A7J7IC23"/>
<dbReference type="Gene3D" id="2.130.10.10">
    <property type="entry name" value="YVTN repeat-like/Quinoprotein amine dehydrogenase"/>
    <property type="match status" value="1"/>
</dbReference>
<dbReference type="OrthoDB" id="10256122at2759"/>
<dbReference type="GO" id="GO:0000398">
    <property type="term" value="P:mRNA splicing, via spliceosome"/>
    <property type="evidence" value="ECO:0007669"/>
    <property type="project" value="InterPro"/>
</dbReference>
<dbReference type="GO" id="GO:0071013">
    <property type="term" value="C:catalytic step 2 spliceosome"/>
    <property type="evidence" value="ECO:0007669"/>
    <property type="project" value="TreeGrafter"/>
</dbReference>
<keyword evidence="1 4" id="KW-0853">WD repeat</keyword>
<dbReference type="InterPro" id="IPR045241">
    <property type="entry name" value="Prp46/PLRG1-like"/>
</dbReference>
<dbReference type="GO" id="GO:0000974">
    <property type="term" value="C:Prp19 complex"/>
    <property type="evidence" value="ECO:0007669"/>
    <property type="project" value="TreeGrafter"/>
</dbReference>
<dbReference type="InterPro" id="IPR020472">
    <property type="entry name" value="WD40_PAC1"/>
</dbReference>
<keyword evidence="2" id="KW-0677">Repeat</keyword>
<evidence type="ECO:0000256" key="1">
    <source>
        <dbReference type="ARBA" id="ARBA00022574"/>
    </source>
</evidence>
<dbReference type="PROSITE" id="PS00678">
    <property type="entry name" value="WD_REPEATS_1"/>
    <property type="match status" value="1"/>
</dbReference>
<protein>
    <submittedName>
        <fullName evidence="5">Uncharacterized protein</fullName>
    </submittedName>
</protein>
<proteinExistence type="inferred from homology"/>
<dbReference type="PROSITE" id="PS50082">
    <property type="entry name" value="WD_REPEATS_2"/>
    <property type="match status" value="2"/>
</dbReference>